<dbReference type="Proteomes" id="UP001234297">
    <property type="component" value="Chromosome 6"/>
</dbReference>
<comment type="caution">
    <text evidence="1">The sequence shown here is derived from an EMBL/GenBank/DDBJ whole genome shotgun (WGS) entry which is preliminary data.</text>
</comment>
<organism evidence="1 2">
    <name type="scientific">Persea americana</name>
    <name type="common">Avocado</name>
    <dbReference type="NCBI Taxonomy" id="3435"/>
    <lineage>
        <taxon>Eukaryota</taxon>
        <taxon>Viridiplantae</taxon>
        <taxon>Streptophyta</taxon>
        <taxon>Embryophyta</taxon>
        <taxon>Tracheophyta</taxon>
        <taxon>Spermatophyta</taxon>
        <taxon>Magnoliopsida</taxon>
        <taxon>Magnoliidae</taxon>
        <taxon>Laurales</taxon>
        <taxon>Lauraceae</taxon>
        <taxon>Persea</taxon>
    </lineage>
</organism>
<proteinExistence type="predicted"/>
<reference evidence="1 2" key="1">
    <citation type="journal article" date="2022" name="Hortic Res">
        <title>A haplotype resolved chromosomal level avocado genome allows analysis of novel avocado genes.</title>
        <authorList>
            <person name="Nath O."/>
            <person name="Fletcher S.J."/>
            <person name="Hayward A."/>
            <person name="Shaw L.M."/>
            <person name="Masouleh A.K."/>
            <person name="Furtado A."/>
            <person name="Henry R.J."/>
            <person name="Mitter N."/>
        </authorList>
    </citation>
    <scope>NUCLEOTIDE SEQUENCE [LARGE SCALE GENOMIC DNA]</scope>
    <source>
        <strain evidence="2">cv. Hass</strain>
    </source>
</reference>
<keyword evidence="2" id="KW-1185">Reference proteome</keyword>
<gene>
    <name evidence="1" type="ORF">MRB53_021295</name>
</gene>
<protein>
    <submittedName>
        <fullName evidence="1">Uncharacterized protein</fullName>
    </submittedName>
</protein>
<dbReference type="EMBL" id="CM056814">
    <property type="protein sequence ID" value="KAJ8627988.1"/>
    <property type="molecule type" value="Genomic_DNA"/>
</dbReference>
<sequence length="185" mass="20765">MKFGQEDEGPRGWGVGYSPAIPKQGFKHGDEEMDGSQEVCKRPGTEEQGGGSFCLGFSVLRIDWQKPDHMTTSKTKGAEDIFIQNLHFHFGVSCQVYHYRRRLWLLEIKVYANPGIRQKSLGSCYSSTSMGLPIELAIKKRERLLAGGNHSFGDCYCGLAVDPGGWGQRFEGEIKEFERGGRRKI</sequence>
<name>A0ACC2L4M9_PERAE</name>
<evidence type="ECO:0000313" key="1">
    <source>
        <dbReference type="EMBL" id="KAJ8627988.1"/>
    </source>
</evidence>
<evidence type="ECO:0000313" key="2">
    <source>
        <dbReference type="Proteomes" id="UP001234297"/>
    </source>
</evidence>
<accession>A0ACC2L4M9</accession>